<evidence type="ECO:0000256" key="7">
    <source>
        <dbReference type="ARBA" id="ARBA00023140"/>
    </source>
</evidence>
<evidence type="ECO:0000256" key="1">
    <source>
        <dbReference type="ARBA" id="ARBA00022552"/>
    </source>
</evidence>
<feature type="domain" description="Ribosomal RNA adenine methylase transferase N-terminal" evidence="12">
    <location>
        <begin position="92"/>
        <end position="303"/>
    </location>
</feature>
<dbReference type="eggNOG" id="KOG0820">
    <property type="taxonomic scope" value="Eukaryota"/>
</dbReference>
<dbReference type="Gene3D" id="3.40.50.150">
    <property type="entry name" value="Vaccinia Virus protein VP39"/>
    <property type="match status" value="1"/>
</dbReference>
<evidence type="ECO:0000313" key="14">
    <source>
        <dbReference type="Proteomes" id="UP000032141"/>
    </source>
</evidence>
<keyword evidence="2 9" id="KW-0489">Methyltransferase</keyword>
<dbReference type="SUPFAM" id="SSF53335">
    <property type="entry name" value="S-adenosyl-L-methionine-dependent methyltransferases"/>
    <property type="match status" value="1"/>
</dbReference>
<keyword evidence="5 9" id="KW-0694">RNA-binding</keyword>
<keyword evidence="6 11" id="KW-0472">Membrane</keyword>
<dbReference type="STRING" id="109376.A0A0D3DZG4"/>
<dbReference type="Pfam" id="PF00398">
    <property type="entry name" value="RrnaAD"/>
    <property type="match status" value="1"/>
</dbReference>
<evidence type="ECO:0000256" key="10">
    <source>
        <dbReference type="RuleBase" id="RU362106"/>
    </source>
</evidence>
<dbReference type="EC" id="2.1.1.-" evidence="10"/>
<organism evidence="13 14">
    <name type="scientific">Brassica oleracea var. oleracea</name>
    <dbReference type="NCBI Taxonomy" id="109376"/>
    <lineage>
        <taxon>Eukaryota</taxon>
        <taxon>Viridiplantae</taxon>
        <taxon>Streptophyta</taxon>
        <taxon>Embryophyta</taxon>
        <taxon>Tracheophyta</taxon>
        <taxon>Spermatophyta</taxon>
        <taxon>Magnoliopsida</taxon>
        <taxon>eudicotyledons</taxon>
        <taxon>Gunneridae</taxon>
        <taxon>Pentapetalae</taxon>
        <taxon>rosids</taxon>
        <taxon>malvids</taxon>
        <taxon>Brassicales</taxon>
        <taxon>Brassicaceae</taxon>
        <taxon>Brassiceae</taxon>
        <taxon>Brassica</taxon>
    </lineage>
</organism>
<sequence length="639" mass="70651">MSVVVTITSTINSSPVPSWVNNNGDNSPSLRETSASFSRRSSKISLLRKKKKVCCGAKSTDDDYHATIKSLNSRGRFPRKSLGQHYMLNSDINDQLAAAAKVKEGDFVLEIGPGTGSLTNVLLNLGASVLAIDKDPHMVDLVRERFAGSDKFKVLHEDFVKSHIRSHMLSFLETRNLSHPDFALAKVVSNLPFNISTDVVKLLLPMGDIFSHVVLLLQDEAALRLVEPALRTSEYRPINILVYFYSGTCYSSSVFAILVNVDSFADKPLSLFQEPEYNFRVPRENFFPQPKVDAAVVTFKLKHPRDYPDVSSTKSFFSLVNSAFNGKRKMLRKSLQHLSSSPEIEKALGVAGLPVTSRPEELTLGDFVKLHNDLKMSSSSLETTRAELGLLVVYLNKAEARDKICRAIQYGSKFVSDGQPGTAQNVDKSTSLARKVFRLFKFVNDLHALISPVPKGTPLPLALLGKSKNALLSTFLFLDQIVWLGRTGIYKNKERAELLGRISLFCWMGSSACTSLVELGELGRLSASIKKLEKEIGNKDKHQNEQYRAKLQRSNERSLALIKAGMDFVVAFGLLQLAPKKVTPRVTGAFVLGIISVTKAIVNLLLFAVAAIASQVQDGLRKDEVECPSVWMFLSVLLL</sequence>
<dbReference type="InterPro" id="IPR001737">
    <property type="entry name" value="KsgA/Erm"/>
</dbReference>
<feature type="binding site" evidence="9">
    <location>
        <position position="112"/>
    </location>
    <ligand>
        <name>S-adenosyl-L-methionine</name>
        <dbReference type="ChEBI" id="CHEBI:59789"/>
    </ligand>
</feature>
<dbReference type="InterPro" id="IPR020598">
    <property type="entry name" value="rRNA_Ade_methylase_Trfase_N"/>
</dbReference>
<keyword evidence="4 9" id="KW-0949">S-adenosyl-L-methionine</keyword>
<dbReference type="PROSITE" id="PS51689">
    <property type="entry name" value="SAM_RNA_A_N6_MT"/>
    <property type="match status" value="1"/>
</dbReference>
<evidence type="ECO:0000256" key="9">
    <source>
        <dbReference type="PROSITE-ProRule" id="PRU01026"/>
    </source>
</evidence>
<keyword evidence="11" id="KW-1133">Transmembrane helix</keyword>
<dbReference type="InterPro" id="IPR008733">
    <property type="entry name" value="PEX11"/>
</dbReference>
<evidence type="ECO:0000256" key="6">
    <source>
        <dbReference type="ARBA" id="ARBA00023136"/>
    </source>
</evidence>
<dbReference type="FunFam" id="3.40.50.150:FF:000265">
    <property type="entry name" value="rRNA adenine N(6)-methyltransferase"/>
    <property type="match status" value="1"/>
</dbReference>
<feature type="binding site" evidence="9">
    <location>
        <position position="85"/>
    </location>
    <ligand>
        <name>S-adenosyl-L-methionine</name>
        <dbReference type="ChEBI" id="CHEBI:59789"/>
    </ligand>
</feature>
<dbReference type="FunFam" id="1.10.8.100:FF:000001">
    <property type="entry name" value="Ribosomal RNA small subunit methyltransferase A"/>
    <property type="match status" value="1"/>
</dbReference>
<proteinExistence type="inferred from homology"/>
<keyword evidence="7" id="KW-0576">Peroxisome</keyword>
<name>A0A0D3DZG4_BRAOL</name>
<dbReference type="InterPro" id="IPR023165">
    <property type="entry name" value="rRNA_Ade_diMease-like_C"/>
</dbReference>
<protein>
    <recommendedName>
        <fullName evidence="10">rRNA adenine N(6)-methyltransferase</fullName>
        <ecNumber evidence="10">2.1.1.-</ecNumber>
    </recommendedName>
</protein>
<feature type="binding site" evidence="9">
    <location>
        <position position="158"/>
    </location>
    <ligand>
        <name>S-adenosyl-L-methionine</name>
        <dbReference type="ChEBI" id="CHEBI:59789"/>
    </ligand>
</feature>
<dbReference type="Gramene" id="Bo8g118100.1">
    <property type="protein sequence ID" value="Bo8g118100.1"/>
    <property type="gene ID" value="Bo8g118100"/>
</dbReference>
<evidence type="ECO:0000256" key="11">
    <source>
        <dbReference type="SAM" id="Phobius"/>
    </source>
</evidence>
<evidence type="ECO:0000313" key="13">
    <source>
        <dbReference type="EnsemblPlants" id="Bo8g118100.1"/>
    </source>
</evidence>
<feature type="binding site" evidence="9">
    <location>
        <position position="87"/>
    </location>
    <ligand>
        <name>S-adenosyl-L-methionine</name>
        <dbReference type="ChEBI" id="CHEBI:59789"/>
    </ligand>
</feature>
<accession>A0A0D3DZG4</accession>
<dbReference type="Proteomes" id="UP000032141">
    <property type="component" value="Chromosome C8"/>
</dbReference>
<comment type="subcellular location">
    <subcellularLocation>
        <location evidence="8">Peroxisome membrane</location>
    </subcellularLocation>
</comment>
<dbReference type="HOGENOM" id="CLU_428552_0_0_1"/>
<feature type="binding site" evidence="9">
    <location>
        <position position="133"/>
    </location>
    <ligand>
        <name>S-adenosyl-L-methionine</name>
        <dbReference type="ChEBI" id="CHEBI:59789"/>
    </ligand>
</feature>
<keyword evidence="14" id="KW-1185">Reference proteome</keyword>
<evidence type="ECO:0000256" key="3">
    <source>
        <dbReference type="ARBA" id="ARBA00022679"/>
    </source>
</evidence>
<evidence type="ECO:0000256" key="8">
    <source>
        <dbReference type="ARBA" id="ARBA00046271"/>
    </source>
</evidence>
<evidence type="ECO:0000256" key="2">
    <source>
        <dbReference type="ARBA" id="ARBA00022603"/>
    </source>
</evidence>
<keyword evidence="3 9" id="KW-0808">Transferase</keyword>
<reference evidence="13" key="2">
    <citation type="submission" date="2015-03" db="UniProtKB">
        <authorList>
            <consortium name="EnsemblPlants"/>
        </authorList>
    </citation>
    <scope>IDENTIFICATION</scope>
</reference>
<evidence type="ECO:0000256" key="4">
    <source>
        <dbReference type="ARBA" id="ARBA00022691"/>
    </source>
</evidence>
<dbReference type="GO" id="GO:0000179">
    <property type="term" value="F:rRNA (adenine-N6,N6-)-dimethyltransferase activity"/>
    <property type="evidence" value="ECO:0007669"/>
    <property type="project" value="UniProtKB-UniRule"/>
</dbReference>
<dbReference type="Gene3D" id="1.10.8.100">
    <property type="entry name" value="Ribosomal RNA adenine dimethylase-like, domain 2"/>
    <property type="match status" value="1"/>
</dbReference>
<dbReference type="GO" id="GO:0016559">
    <property type="term" value="P:peroxisome fission"/>
    <property type="evidence" value="ECO:0007669"/>
    <property type="project" value="InterPro"/>
</dbReference>
<dbReference type="GO" id="GO:0005778">
    <property type="term" value="C:peroxisomal membrane"/>
    <property type="evidence" value="ECO:0007669"/>
    <property type="project" value="UniProtKB-SubCell"/>
</dbReference>
<dbReference type="OMA" id="TDDDYHA"/>
<dbReference type="InterPro" id="IPR029063">
    <property type="entry name" value="SAM-dependent_MTases_sf"/>
</dbReference>
<evidence type="ECO:0000256" key="5">
    <source>
        <dbReference type="ARBA" id="ARBA00022884"/>
    </source>
</evidence>
<dbReference type="AlphaFoldDB" id="A0A0D3DZG4"/>
<dbReference type="PANTHER" id="PTHR11727:SF27">
    <property type="entry name" value="RIBOSOMAL RNA SMALL SUBUNIT METHYLTRANSFERASE, CHLOROPLASTIC"/>
    <property type="match status" value="1"/>
</dbReference>
<dbReference type="CDD" id="cd02440">
    <property type="entry name" value="AdoMet_MTases"/>
    <property type="match status" value="1"/>
</dbReference>
<evidence type="ECO:0000259" key="12">
    <source>
        <dbReference type="SMART" id="SM00650"/>
    </source>
</evidence>
<dbReference type="GO" id="GO:0003723">
    <property type="term" value="F:RNA binding"/>
    <property type="evidence" value="ECO:0007669"/>
    <property type="project" value="UniProtKB-UniRule"/>
</dbReference>
<dbReference type="SMART" id="SM00650">
    <property type="entry name" value="rADc"/>
    <property type="match status" value="1"/>
</dbReference>
<dbReference type="Pfam" id="PF05648">
    <property type="entry name" value="PEX11"/>
    <property type="match status" value="1"/>
</dbReference>
<dbReference type="EnsemblPlants" id="Bo8g118100.1">
    <property type="protein sequence ID" value="Bo8g118100.1"/>
    <property type="gene ID" value="Bo8g118100"/>
</dbReference>
<comment type="similarity">
    <text evidence="9 10">Belongs to the class I-like SAM-binding methyltransferase superfamily. rRNA adenine N(6)-methyltransferase family.</text>
</comment>
<feature type="transmembrane region" description="Helical" evidence="11">
    <location>
        <begin position="590"/>
        <end position="613"/>
    </location>
</feature>
<keyword evidence="1 10" id="KW-0698">rRNA processing</keyword>
<dbReference type="PANTHER" id="PTHR11727">
    <property type="entry name" value="DIMETHYLADENOSINE TRANSFERASE"/>
    <property type="match status" value="1"/>
</dbReference>
<keyword evidence="11" id="KW-0812">Transmembrane</keyword>
<dbReference type="eggNOG" id="KOG4186">
    <property type="taxonomic scope" value="Eukaryota"/>
</dbReference>
<feature type="binding site" evidence="9">
    <location>
        <position position="190"/>
    </location>
    <ligand>
        <name>S-adenosyl-L-methionine</name>
        <dbReference type="ChEBI" id="CHEBI:59789"/>
    </ligand>
</feature>
<reference evidence="13 14" key="1">
    <citation type="journal article" date="2014" name="Genome Biol.">
        <title>Transcriptome and methylome profiling reveals relics of genome dominance in the mesopolyploid Brassica oleracea.</title>
        <authorList>
            <person name="Parkin I.A."/>
            <person name="Koh C."/>
            <person name="Tang H."/>
            <person name="Robinson S.J."/>
            <person name="Kagale S."/>
            <person name="Clarke W.E."/>
            <person name="Town C.D."/>
            <person name="Nixon J."/>
            <person name="Krishnakumar V."/>
            <person name="Bidwell S.L."/>
            <person name="Denoeud F."/>
            <person name="Belcram H."/>
            <person name="Links M.G."/>
            <person name="Just J."/>
            <person name="Clarke C."/>
            <person name="Bender T."/>
            <person name="Huebert T."/>
            <person name="Mason A.S."/>
            <person name="Pires J.C."/>
            <person name="Barker G."/>
            <person name="Moore J."/>
            <person name="Walley P.G."/>
            <person name="Manoli S."/>
            <person name="Batley J."/>
            <person name="Edwards D."/>
            <person name="Nelson M.N."/>
            <person name="Wang X."/>
            <person name="Paterson A.H."/>
            <person name="King G."/>
            <person name="Bancroft I."/>
            <person name="Chalhoub B."/>
            <person name="Sharpe A.G."/>
        </authorList>
    </citation>
    <scope>NUCLEOTIDE SEQUENCE</scope>
    <source>
        <strain evidence="13 14">cv. TO1000</strain>
    </source>
</reference>